<gene>
    <name evidence="2" type="ORF">AAFF_G00422780</name>
</gene>
<feature type="region of interest" description="Disordered" evidence="1">
    <location>
        <begin position="60"/>
        <end position="90"/>
    </location>
</feature>
<sequence>MRPGPDWTGLVGTVQMYTLNLSNGIAGGEGVRPPSGMPGLEAGTGSTAWQLRRLQMEELSDKSAQHLRRARFPSEGPAGLGQARPSGGEN</sequence>
<name>A0AAD7T6Y8_9TELE</name>
<proteinExistence type="predicted"/>
<dbReference type="Proteomes" id="UP001221898">
    <property type="component" value="Unassembled WGS sequence"/>
</dbReference>
<feature type="region of interest" description="Disordered" evidence="1">
    <location>
        <begin position="25"/>
        <end position="45"/>
    </location>
</feature>
<keyword evidence="3" id="KW-1185">Reference proteome</keyword>
<reference evidence="2" key="1">
    <citation type="journal article" date="2023" name="Science">
        <title>Genome structures resolve the early diversification of teleost fishes.</title>
        <authorList>
            <person name="Parey E."/>
            <person name="Louis A."/>
            <person name="Montfort J."/>
            <person name="Bouchez O."/>
            <person name="Roques C."/>
            <person name="Iampietro C."/>
            <person name="Lluch J."/>
            <person name="Castinel A."/>
            <person name="Donnadieu C."/>
            <person name="Desvignes T."/>
            <person name="Floi Bucao C."/>
            <person name="Jouanno E."/>
            <person name="Wen M."/>
            <person name="Mejri S."/>
            <person name="Dirks R."/>
            <person name="Jansen H."/>
            <person name="Henkel C."/>
            <person name="Chen W.J."/>
            <person name="Zahm M."/>
            <person name="Cabau C."/>
            <person name="Klopp C."/>
            <person name="Thompson A.W."/>
            <person name="Robinson-Rechavi M."/>
            <person name="Braasch I."/>
            <person name="Lecointre G."/>
            <person name="Bobe J."/>
            <person name="Postlethwait J.H."/>
            <person name="Berthelot C."/>
            <person name="Roest Crollius H."/>
            <person name="Guiguen Y."/>
        </authorList>
    </citation>
    <scope>NUCLEOTIDE SEQUENCE</scope>
    <source>
        <strain evidence="2">NC1722</strain>
    </source>
</reference>
<evidence type="ECO:0000256" key="1">
    <source>
        <dbReference type="SAM" id="MobiDB-lite"/>
    </source>
</evidence>
<evidence type="ECO:0000313" key="3">
    <source>
        <dbReference type="Proteomes" id="UP001221898"/>
    </source>
</evidence>
<dbReference type="AlphaFoldDB" id="A0AAD7T6Y8"/>
<dbReference type="EMBL" id="JAINUG010000009">
    <property type="protein sequence ID" value="KAJ8415298.1"/>
    <property type="molecule type" value="Genomic_DNA"/>
</dbReference>
<evidence type="ECO:0000313" key="2">
    <source>
        <dbReference type="EMBL" id="KAJ8415298.1"/>
    </source>
</evidence>
<accession>A0AAD7T6Y8</accession>
<comment type="caution">
    <text evidence="2">The sequence shown here is derived from an EMBL/GenBank/DDBJ whole genome shotgun (WGS) entry which is preliminary data.</text>
</comment>
<organism evidence="2 3">
    <name type="scientific">Aldrovandia affinis</name>
    <dbReference type="NCBI Taxonomy" id="143900"/>
    <lineage>
        <taxon>Eukaryota</taxon>
        <taxon>Metazoa</taxon>
        <taxon>Chordata</taxon>
        <taxon>Craniata</taxon>
        <taxon>Vertebrata</taxon>
        <taxon>Euteleostomi</taxon>
        <taxon>Actinopterygii</taxon>
        <taxon>Neopterygii</taxon>
        <taxon>Teleostei</taxon>
        <taxon>Notacanthiformes</taxon>
        <taxon>Halosauridae</taxon>
        <taxon>Aldrovandia</taxon>
    </lineage>
</organism>
<protein>
    <submittedName>
        <fullName evidence="2">Uncharacterized protein</fullName>
    </submittedName>
</protein>